<dbReference type="AlphaFoldDB" id="A0A2T2NCH8"/>
<evidence type="ECO:0000313" key="2">
    <source>
        <dbReference type="EMBL" id="PSN62946.1"/>
    </source>
</evidence>
<organism evidence="2 3">
    <name type="scientific">Corynespora cassiicola Philippines</name>
    <dbReference type="NCBI Taxonomy" id="1448308"/>
    <lineage>
        <taxon>Eukaryota</taxon>
        <taxon>Fungi</taxon>
        <taxon>Dikarya</taxon>
        <taxon>Ascomycota</taxon>
        <taxon>Pezizomycotina</taxon>
        <taxon>Dothideomycetes</taxon>
        <taxon>Pleosporomycetidae</taxon>
        <taxon>Pleosporales</taxon>
        <taxon>Corynesporascaceae</taxon>
        <taxon>Corynespora</taxon>
    </lineage>
</organism>
<evidence type="ECO:0000256" key="1">
    <source>
        <dbReference type="SAM" id="MobiDB-lite"/>
    </source>
</evidence>
<dbReference type="Proteomes" id="UP000240883">
    <property type="component" value="Unassembled WGS sequence"/>
</dbReference>
<evidence type="ECO:0000313" key="3">
    <source>
        <dbReference type="Proteomes" id="UP000240883"/>
    </source>
</evidence>
<proteinExistence type="predicted"/>
<keyword evidence="3" id="KW-1185">Reference proteome</keyword>
<feature type="non-terminal residue" evidence="2">
    <location>
        <position position="76"/>
    </location>
</feature>
<gene>
    <name evidence="2" type="ORF">BS50DRAFT_576792</name>
</gene>
<reference evidence="2 3" key="1">
    <citation type="journal article" date="2018" name="Front. Microbiol.">
        <title>Genome-Wide Analysis of Corynespora cassiicola Leaf Fall Disease Putative Effectors.</title>
        <authorList>
            <person name="Lopez D."/>
            <person name="Ribeiro S."/>
            <person name="Label P."/>
            <person name="Fumanal B."/>
            <person name="Venisse J.S."/>
            <person name="Kohler A."/>
            <person name="de Oliveira R.R."/>
            <person name="Labutti K."/>
            <person name="Lipzen A."/>
            <person name="Lail K."/>
            <person name="Bauer D."/>
            <person name="Ohm R.A."/>
            <person name="Barry K.W."/>
            <person name="Spatafora J."/>
            <person name="Grigoriev I.V."/>
            <person name="Martin F.M."/>
            <person name="Pujade-Renaud V."/>
        </authorList>
    </citation>
    <scope>NUCLEOTIDE SEQUENCE [LARGE SCALE GENOMIC DNA]</scope>
    <source>
        <strain evidence="2 3">Philippines</strain>
    </source>
</reference>
<sequence length="76" mass="7770">MAQGRARLARALSCCCSGAAVMLVPSTSYPGLADGSSSRARIRTTAHSLAPSTTLPPQGPTRPQSSSGVLGLFRLL</sequence>
<feature type="compositionally biased region" description="Polar residues" evidence="1">
    <location>
        <begin position="31"/>
        <end position="68"/>
    </location>
</feature>
<name>A0A2T2NCH8_CORCC</name>
<feature type="region of interest" description="Disordered" evidence="1">
    <location>
        <begin position="31"/>
        <end position="70"/>
    </location>
</feature>
<accession>A0A2T2NCH8</accession>
<protein>
    <submittedName>
        <fullName evidence="2">Uncharacterized protein</fullName>
    </submittedName>
</protein>
<dbReference type="EMBL" id="KZ678140">
    <property type="protein sequence ID" value="PSN62946.1"/>
    <property type="molecule type" value="Genomic_DNA"/>
</dbReference>